<comment type="caution">
    <text evidence="1">The sequence shown here is derived from an EMBL/GenBank/DDBJ whole genome shotgun (WGS) entry which is preliminary data.</text>
</comment>
<accession>A0ABQ9DEE6</accession>
<name>A0ABQ9DEE6_9PASS</name>
<sequence length="176" mass="20268">MGGTCVQCEQVSDLLCPVAELKEEVEKLRCFRESEKEIDWWSQILLNLKGVQQDDGDELFYKQLADASKSPSLVLLGDFNLPDTYWELHTAEKRQSRNFLECIEDNFLHQLEMSLPGDLNTWFSVQSYPEQQPYLKIVQKKGKPELNLKVTESSISQDEVDWTLGSAWGRKKNPPA</sequence>
<organism evidence="1 2">
    <name type="scientific">Willisornis vidua</name>
    <name type="common">Xingu scale-backed antbird</name>
    <dbReference type="NCBI Taxonomy" id="1566151"/>
    <lineage>
        <taxon>Eukaryota</taxon>
        <taxon>Metazoa</taxon>
        <taxon>Chordata</taxon>
        <taxon>Craniata</taxon>
        <taxon>Vertebrata</taxon>
        <taxon>Euteleostomi</taxon>
        <taxon>Archelosauria</taxon>
        <taxon>Archosauria</taxon>
        <taxon>Dinosauria</taxon>
        <taxon>Saurischia</taxon>
        <taxon>Theropoda</taxon>
        <taxon>Coelurosauria</taxon>
        <taxon>Aves</taxon>
        <taxon>Neognathae</taxon>
        <taxon>Neoaves</taxon>
        <taxon>Telluraves</taxon>
        <taxon>Australaves</taxon>
        <taxon>Passeriformes</taxon>
        <taxon>Thamnophilidae</taxon>
        <taxon>Willisornis</taxon>
    </lineage>
</organism>
<dbReference type="Proteomes" id="UP001145742">
    <property type="component" value="Unassembled WGS sequence"/>
</dbReference>
<dbReference type="Gene3D" id="3.60.10.10">
    <property type="entry name" value="Endonuclease/exonuclease/phosphatase"/>
    <property type="match status" value="1"/>
</dbReference>
<evidence type="ECO:0000313" key="1">
    <source>
        <dbReference type="EMBL" id="KAJ7419588.1"/>
    </source>
</evidence>
<reference evidence="1" key="1">
    <citation type="submission" date="2019-10" db="EMBL/GenBank/DDBJ databases">
        <authorList>
            <person name="Soares A.E.R."/>
            <person name="Aleixo A."/>
            <person name="Schneider P."/>
            <person name="Miyaki C.Y."/>
            <person name="Schneider M.P."/>
            <person name="Mello C."/>
            <person name="Vasconcelos A.T.R."/>
        </authorList>
    </citation>
    <scope>NUCLEOTIDE SEQUENCE</scope>
    <source>
        <tissue evidence="1">Muscle</tissue>
    </source>
</reference>
<dbReference type="InterPro" id="IPR036691">
    <property type="entry name" value="Endo/exonu/phosph_ase_sf"/>
</dbReference>
<evidence type="ECO:0000313" key="2">
    <source>
        <dbReference type="Proteomes" id="UP001145742"/>
    </source>
</evidence>
<gene>
    <name evidence="1" type="ORF">WISP_52996</name>
</gene>
<keyword evidence="2" id="KW-1185">Reference proteome</keyword>
<evidence type="ECO:0008006" key="3">
    <source>
        <dbReference type="Google" id="ProtNLM"/>
    </source>
</evidence>
<dbReference type="EMBL" id="WHWB01033485">
    <property type="protein sequence ID" value="KAJ7419588.1"/>
    <property type="molecule type" value="Genomic_DNA"/>
</dbReference>
<proteinExistence type="predicted"/>
<protein>
    <recommendedName>
        <fullName evidence="3">Endonuclease/exonuclease/phosphatase domain-containing protein</fullName>
    </recommendedName>
</protein>